<dbReference type="PANTHER" id="PTHR21230">
    <property type="entry name" value="VESICLE TRANSPORT V-SNARE PROTEIN VTI1-RELATED"/>
    <property type="match status" value="1"/>
</dbReference>
<reference evidence="8 9" key="1">
    <citation type="submission" date="2017-03" db="EMBL/GenBank/DDBJ databases">
        <title>An alternative strategy for trypanosome survival in the mammalian bloodstream revealed through genome and transcriptome analysis of the ubiquitous bovine parasite Trypanosoma (Megatrypanum) theileri.</title>
        <authorList>
            <person name="Kelly S."/>
            <person name="Ivens A."/>
            <person name="Mott A."/>
            <person name="O'Neill E."/>
            <person name="Emms D."/>
            <person name="Macleod O."/>
            <person name="Voorheis P."/>
            <person name="Matthews J."/>
            <person name="Matthews K."/>
            <person name="Carrington M."/>
        </authorList>
    </citation>
    <scope>NUCLEOTIDE SEQUENCE [LARGE SCALE GENOMIC DNA]</scope>
    <source>
        <strain evidence="8">Edinburgh</strain>
    </source>
</reference>
<evidence type="ECO:0000313" key="9">
    <source>
        <dbReference type="Proteomes" id="UP000192257"/>
    </source>
</evidence>
<dbReference type="EMBL" id="NBCO01000003">
    <property type="protein sequence ID" value="ORC92451.1"/>
    <property type="molecule type" value="Genomic_DNA"/>
</dbReference>
<keyword evidence="6 7" id="KW-0472">Membrane</keyword>
<comment type="caution">
    <text evidence="8">The sequence shown here is derived from an EMBL/GenBank/DDBJ whole genome shotgun (WGS) entry which is preliminary data.</text>
</comment>
<keyword evidence="9" id="KW-1185">Reference proteome</keyword>
<dbReference type="GO" id="GO:0012507">
    <property type="term" value="C:ER to Golgi transport vesicle membrane"/>
    <property type="evidence" value="ECO:0007669"/>
    <property type="project" value="TreeGrafter"/>
</dbReference>
<dbReference type="GeneID" id="39981751"/>
<evidence type="ECO:0000256" key="1">
    <source>
        <dbReference type="ARBA" id="ARBA00004211"/>
    </source>
</evidence>
<evidence type="ECO:0000256" key="2">
    <source>
        <dbReference type="ARBA" id="ARBA00022448"/>
    </source>
</evidence>
<comment type="subcellular location">
    <subcellularLocation>
        <location evidence="1">Membrane</location>
        <topology evidence="1">Single-pass type IV membrane protein</topology>
    </subcellularLocation>
</comment>
<keyword evidence="3 7" id="KW-0812">Transmembrane</keyword>
<evidence type="ECO:0000313" key="8">
    <source>
        <dbReference type="EMBL" id="ORC92451.1"/>
    </source>
</evidence>
<dbReference type="GO" id="GO:0006906">
    <property type="term" value="P:vesicle fusion"/>
    <property type="evidence" value="ECO:0007669"/>
    <property type="project" value="TreeGrafter"/>
</dbReference>
<evidence type="ECO:0000256" key="4">
    <source>
        <dbReference type="ARBA" id="ARBA00022927"/>
    </source>
</evidence>
<sequence>MDPSESGTSAELQLRQARSSIASLNRFLAEAEKGNTVPFAELQQELQSARAVLTGLSQGRLDAVSTAASISVPSGWQASNLHPRTVGREAVTDLQRRTAQQLLAELSLIETSLQRCQRKTQQRQTYMSEVEQLLGGMRGNGGQDSVSSLQHLESERSSLQYTRNRVRAMLDESNLVMKALQDQGGRLEGTDSKVADVLESIGVANSTVLQILRRNRVDAWLVYGGIALTILFLYYIW</sequence>
<dbReference type="GO" id="GO:0015031">
    <property type="term" value="P:protein transport"/>
    <property type="evidence" value="ECO:0007669"/>
    <property type="project" value="UniProtKB-KW"/>
</dbReference>
<feature type="transmembrane region" description="Helical" evidence="7">
    <location>
        <begin position="219"/>
        <end position="236"/>
    </location>
</feature>
<proteinExistence type="predicted"/>
<keyword evidence="4" id="KW-0653">Protein transport</keyword>
<dbReference type="GO" id="GO:0031902">
    <property type="term" value="C:late endosome membrane"/>
    <property type="evidence" value="ECO:0007669"/>
    <property type="project" value="TreeGrafter"/>
</dbReference>
<dbReference type="PANTHER" id="PTHR21230:SF1">
    <property type="entry name" value="GOLGI SNAP RECEPTOR COMPLEX MEMBER 2"/>
    <property type="match status" value="1"/>
</dbReference>
<keyword evidence="5 7" id="KW-1133">Transmembrane helix</keyword>
<evidence type="ECO:0000256" key="5">
    <source>
        <dbReference type="ARBA" id="ARBA00022989"/>
    </source>
</evidence>
<dbReference type="RefSeq" id="XP_028886517.1">
    <property type="nucleotide sequence ID" value="XM_029021971.1"/>
</dbReference>
<dbReference type="Proteomes" id="UP000192257">
    <property type="component" value="Unassembled WGS sequence"/>
</dbReference>
<gene>
    <name evidence="8" type="ORF">TM35_000032040</name>
</gene>
<evidence type="ECO:0000256" key="6">
    <source>
        <dbReference type="ARBA" id="ARBA00023136"/>
    </source>
</evidence>
<dbReference type="GO" id="GO:0031201">
    <property type="term" value="C:SNARE complex"/>
    <property type="evidence" value="ECO:0007669"/>
    <property type="project" value="TreeGrafter"/>
</dbReference>
<protein>
    <submittedName>
        <fullName evidence="8">Putative SNARE protein</fullName>
    </submittedName>
</protein>
<dbReference type="VEuPathDB" id="TriTrypDB:TM35_000032040"/>
<dbReference type="STRING" id="67003.A0A1X0P6J5"/>
<dbReference type="GO" id="GO:0000149">
    <property type="term" value="F:SNARE binding"/>
    <property type="evidence" value="ECO:0007669"/>
    <property type="project" value="TreeGrafter"/>
</dbReference>
<name>A0A1X0P6J5_9TRYP</name>
<dbReference type="AlphaFoldDB" id="A0A1X0P6J5"/>
<evidence type="ECO:0000256" key="7">
    <source>
        <dbReference type="SAM" id="Phobius"/>
    </source>
</evidence>
<evidence type="ECO:0000256" key="3">
    <source>
        <dbReference type="ARBA" id="ARBA00022692"/>
    </source>
</evidence>
<dbReference type="GO" id="GO:0005484">
    <property type="term" value="F:SNAP receptor activity"/>
    <property type="evidence" value="ECO:0007669"/>
    <property type="project" value="TreeGrafter"/>
</dbReference>
<dbReference type="OrthoDB" id="158360at2759"/>
<organism evidence="8 9">
    <name type="scientific">Trypanosoma theileri</name>
    <dbReference type="NCBI Taxonomy" id="67003"/>
    <lineage>
        <taxon>Eukaryota</taxon>
        <taxon>Discoba</taxon>
        <taxon>Euglenozoa</taxon>
        <taxon>Kinetoplastea</taxon>
        <taxon>Metakinetoplastina</taxon>
        <taxon>Trypanosomatida</taxon>
        <taxon>Trypanosomatidae</taxon>
        <taxon>Trypanosoma</taxon>
    </lineage>
</organism>
<accession>A0A1X0P6J5</accession>
<dbReference type="GO" id="GO:0005789">
    <property type="term" value="C:endoplasmic reticulum membrane"/>
    <property type="evidence" value="ECO:0007669"/>
    <property type="project" value="TreeGrafter"/>
</dbReference>
<dbReference type="GO" id="GO:0005794">
    <property type="term" value="C:Golgi apparatus"/>
    <property type="evidence" value="ECO:0007669"/>
    <property type="project" value="TreeGrafter"/>
</dbReference>
<keyword evidence="2" id="KW-0813">Transport</keyword>